<protein>
    <submittedName>
        <fullName evidence="3">Dehydratase</fullName>
    </submittedName>
</protein>
<dbReference type="EMBL" id="VTFX01000007">
    <property type="protein sequence ID" value="KAD3436373.1"/>
    <property type="molecule type" value="Genomic_DNA"/>
</dbReference>
<dbReference type="CDD" id="cd03450">
    <property type="entry name" value="NodN"/>
    <property type="match status" value="1"/>
</dbReference>
<gene>
    <name evidence="3" type="ORF">GD627_16380</name>
</gene>
<evidence type="ECO:0000259" key="2">
    <source>
        <dbReference type="Pfam" id="PF01575"/>
    </source>
</evidence>
<accession>A0A5N6ME53</accession>
<dbReference type="AlphaFoldDB" id="A0A5N6ME53"/>
<reference evidence="3 4" key="1">
    <citation type="submission" date="2019-08" db="EMBL/GenBank/DDBJ databases">
        <title>Arthrobacter sp. nov., isolated from plateau pika and Tibetan wild ass.</title>
        <authorList>
            <person name="Ge Y."/>
        </authorList>
    </citation>
    <scope>NUCLEOTIDE SEQUENCE [LARGE SCALE GENOMIC DNA]</scope>
    <source>
        <strain evidence="3 4">785</strain>
    </source>
</reference>
<dbReference type="InterPro" id="IPR039375">
    <property type="entry name" value="NodN-like"/>
</dbReference>
<dbReference type="RefSeq" id="WP_152273424.1">
    <property type="nucleotide sequence ID" value="NZ_VTFX01000007.1"/>
</dbReference>
<dbReference type="Gene3D" id="3.10.129.10">
    <property type="entry name" value="Hotdog Thioesterase"/>
    <property type="match status" value="1"/>
</dbReference>
<evidence type="ECO:0000313" key="3">
    <source>
        <dbReference type="EMBL" id="KAD3436373.1"/>
    </source>
</evidence>
<dbReference type="PANTHER" id="PTHR42993">
    <property type="entry name" value="MAOC-LIKE DEHYDRATASE DOMAIN-CONTAINING PROTEIN"/>
    <property type="match status" value="1"/>
</dbReference>
<proteinExistence type="inferred from homology"/>
<feature type="domain" description="MaoC-like" evidence="2">
    <location>
        <begin position="16"/>
        <end position="124"/>
    </location>
</feature>
<dbReference type="SUPFAM" id="SSF54637">
    <property type="entry name" value="Thioesterase/thiol ester dehydrase-isomerase"/>
    <property type="match status" value="1"/>
</dbReference>
<evidence type="ECO:0000256" key="1">
    <source>
        <dbReference type="ARBA" id="ARBA00005254"/>
    </source>
</evidence>
<dbReference type="PANTHER" id="PTHR42993:SF1">
    <property type="entry name" value="MAOC-LIKE DEHYDRATASE DOMAIN-CONTAINING PROTEIN"/>
    <property type="match status" value="1"/>
</dbReference>
<organism evidence="3 4">
    <name type="scientific">Arthrobacter yangruifuii</name>
    <dbReference type="NCBI Taxonomy" id="2606616"/>
    <lineage>
        <taxon>Bacteria</taxon>
        <taxon>Bacillati</taxon>
        <taxon>Actinomycetota</taxon>
        <taxon>Actinomycetes</taxon>
        <taxon>Micrococcales</taxon>
        <taxon>Micrococcaceae</taxon>
        <taxon>Arthrobacter</taxon>
    </lineage>
</organism>
<dbReference type="InterPro" id="IPR029069">
    <property type="entry name" value="HotDog_dom_sf"/>
</dbReference>
<dbReference type="Proteomes" id="UP000326852">
    <property type="component" value="Unassembled WGS sequence"/>
</dbReference>
<comment type="similarity">
    <text evidence="1">Belongs to the enoyl-CoA hydratase/isomerase family.</text>
</comment>
<comment type="caution">
    <text evidence="3">The sequence shown here is derived from an EMBL/GenBank/DDBJ whole genome shotgun (WGS) entry which is preliminary data.</text>
</comment>
<dbReference type="InterPro" id="IPR002539">
    <property type="entry name" value="MaoC-like_dom"/>
</dbReference>
<dbReference type="Pfam" id="PF01575">
    <property type="entry name" value="MaoC_dehydratas"/>
    <property type="match status" value="1"/>
</dbReference>
<keyword evidence="4" id="KW-1185">Reference proteome</keyword>
<name>A0A5N6ME53_9MICC</name>
<evidence type="ECO:0000313" key="4">
    <source>
        <dbReference type="Proteomes" id="UP000326852"/>
    </source>
</evidence>
<sequence length="150" mass="16247">MAHFGSVEELAGAVGTVETSEWVLIDQDRINRFADATDDHQWIHVDPERAARGPFGGTIAHGYLSLSLLPALASGRFRVEGMVMGVNYGLDRVRFPHPVPVDSRIRACSEIVSVQNVPQGVRVKLLVTIEIEGAGKPAAVAESLSLYVLE</sequence>